<feature type="domain" description="Peptidase A1" evidence="4">
    <location>
        <begin position="229"/>
        <end position="554"/>
    </location>
</feature>
<keyword evidence="6" id="KW-1185">Reference proteome</keyword>
<dbReference type="InterPro" id="IPR001461">
    <property type="entry name" value="Aspartic_peptidase_A1"/>
</dbReference>
<dbReference type="GO" id="GO:0004190">
    <property type="term" value="F:aspartic-type endopeptidase activity"/>
    <property type="evidence" value="ECO:0007669"/>
    <property type="project" value="InterPro"/>
</dbReference>
<dbReference type="Gene3D" id="2.40.70.10">
    <property type="entry name" value="Acid Proteases"/>
    <property type="match status" value="2"/>
</dbReference>
<dbReference type="InterPro" id="IPR033121">
    <property type="entry name" value="PEPTIDASE_A1"/>
</dbReference>
<comment type="caution">
    <text evidence="5">The sequence shown here is derived from an EMBL/GenBank/DDBJ whole genome shotgun (WGS) entry which is preliminary data.</text>
</comment>
<dbReference type="EMBL" id="NBSH01000011">
    <property type="protein sequence ID" value="ORX35387.1"/>
    <property type="molecule type" value="Genomic_DNA"/>
</dbReference>
<dbReference type="RefSeq" id="XP_021869577.1">
    <property type="nucleotide sequence ID" value="XM_022016536.1"/>
</dbReference>
<dbReference type="InParanoid" id="A0A1Y1UCW6"/>
<gene>
    <name evidence="5" type="ORF">BD324DRAFT_632619</name>
</gene>
<dbReference type="STRING" id="4999.A0A1Y1UCW6"/>
<dbReference type="PRINTS" id="PR00792">
    <property type="entry name" value="PEPSIN"/>
</dbReference>
<evidence type="ECO:0000313" key="5">
    <source>
        <dbReference type="EMBL" id="ORX35387.1"/>
    </source>
</evidence>
<dbReference type="Pfam" id="PF00026">
    <property type="entry name" value="Asp"/>
    <property type="match status" value="1"/>
</dbReference>
<dbReference type="Proteomes" id="UP000193218">
    <property type="component" value="Unassembled WGS sequence"/>
</dbReference>
<proteinExistence type="inferred from homology"/>
<comment type="similarity">
    <text evidence="1">Belongs to the peptidase A1 family.</text>
</comment>
<evidence type="ECO:0000256" key="2">
    <source>
        <dbReference type="SAM" id="MobiDB-lite"/>
    </source>
</evidence>
<feature type="compositionally biased region" description="Low complexity" evidence="2">
    <location>
        <begin position="90"/>
        <end position="101"/>
    </location>
</feature>
<accession>A0A1Y1UCW6</accession>
<dbReference type="PROSITE" id="PS51767">
    <property type="entry name" value="PEPTIDASE_A1"/>
    <property type="match status" value="1"/>
</dbReference>
<feature type="signal peptide" evidence="3">
    <location>
        <begin position="1"/>
        <end position="16"/>
    </location>
</feature>
<dbReference type="InterPro" id="IPR021109">
    <property type="entry name" value="Peptidase_aspartic_dom_sf"/>
</dbReference>
<feature type="region of interest" description="Disordered" evidence="2">
    <location>
        <begin position="74"/>
        <end position="142"/>
    </location>
</feature>
<dbReference type="InterPro" id="IPR034164">
    <property type="entry name" value="Pepsin-like_dom"/>
</dbReference>
<evidence type="ECO:0000256" key="1">
    <source>
        <dbReference type="ARBA" id="ARBA00007447"/>
    </source>
</evidence>
<feature type="chain" id="PRO_5012169124" evidence="3">
    <location>
        <begin position="17"/>
        <end position="560"/>
    </location>
</feature>
<dbReference type="PANTHER" id="PTHR47966">
    <property type="entry name" value="BETA-SITE APP-CLEAVING ENZYME, ISOFORM A-RELATED"/>
    <property type="match status" value="1"/>
</dbReference>
<evidence type="ECO:0000313" key="6">
    <source>
        <dbReference type="Proteomes" id="UP000193218"/>
    </source>
</evidence>
<evidence type="ECO:0000259" key="4">
    <source>
        <dbReference type="PROSITE" id="PS51767"/>
    </source>
</evidence>
<dbReference type="CDD" id="cd05471">
    <property type="entry name" value="pepsin_like"/>
    <property type="match status" value="1"/>
</dbReference>
<sequence length="560" mass="59230">MSPLWILLFMASLGYAAKVMPMTPHRLDHSPVLRREYAKRGKLHLLDKSSKTSRSASRPRIVERFLPEYVNGPGANLRRGASPSNLAYESSPQARSGSPSSVRRLTKRQGAYLPESQSSSPSPQGLNSFMTADGSSSRFSPANSATSQMVFANLVEGSASSSGAASITSSGSASVVGSVSTSNFASAASIHGSGSASVPASSTGSGTGPRPSGQYFESLPIDAAYGIAYTIEVEIGPNRAVAPLTVDTGSTDLWVCSTSCSTCHDAGMSQVIDTPDDAQDGGSIAYGSGKLLASKLITTSVYIDDITLDQFSVQAATSIDPGMQITAVISNSSGIWGMGLTPGDQRDTLIDALYSQGAITSPLIGIYLARYGADDSSQVVIGDPFNLEDNKFGIDFDHKANLTQAIAADVHYNVMMDDFKLFDVSLQGMQNLVVVPDTGSTPLFVPNKFYDGIMATLGNGTTWTVDTGGTTEYVFPCDLYAPDALIANLVFGGRDFHVQWQDIVDGPYPSLYGNCVPRIVPVPESIPDMFILGDAFLVNVFHTINTQTGELTMYGLKPKA</sequence>
<dbReference type="SUPFAM" id="SSF50630">
    <property type="entry name" value="Acid proteases"/>
    <property type="match status" value="1"/>
</dbReference>
<feature type="compositionally biased region" description="Polar residues" evidence="2">
    <location>
        <begin position="125"/>
        <end position="142"/>
    </location>
</feature>
<keyword evidence="3" id="KW-0732">Signal</keyword>
<protein>
    <submittedName>
        <fullName evidence="5">Aspartic peptidase domain-containing protein</fullName>
    </submittedName>
</protein>
<dbReference type="PANTHER" id="PTHR47966:SF51">
    <property type="entry name" value="BETA-SITE APP-CLEAVING ENZYME, ISOFORM A-RELATED"/>
    <property type="match status" value="1"/>
</dbReference>
<dbReference type="GeneID" id="33558345"/>
<evidence type="ECO:0000256" key="3">
    <source>
        <dbReference type="SAM" id="SignalP"/>
    </source>
</evidence>
<organism evidence="5 6">
    <name type="scientific">Kockovaella imperatae</name>
    <dbReference type="NCBI Taxonomy" id="4999"/>
    <lineage>
        <taxon>Eukaryota</taxon>
        <taxon>Fungi</taxon>
        <taxon>Dikarya</taxon>
        <taxon>Basidiomycota</taxon>
        <taxon>Agaricomycotina</taxon>
        <taxon>Tremellomycetes</taxon>
        <taxon>Tremellales</taxon>
        <taxon>Cuniculitremaceae</taxon>
        <taxon>Kockovaella</taxon>
    </lineage>
</organism>
<reference evidence="5 6" key="1">
    <citation type="submission" date="2017-03" db="EMBL/GenBank/DDBJ databases">
        <title>Widespread Adenine N6-methylation of Active Genes in Fungi.</title>
        <authorList>
            <consortium name="DOE Joint Genome Institute"/>
            <person name="Mondo S.J."/>
            <person name="Dannebaum R.O."/>
            <person name="Kuo R.C."/>
            <person name="Louie K.B."/>
            <person name="Bewick A.J."/>
            <person name="Labutti K."/>
            <person name="Haridas S."/>
            <person name="Kuo A."/>
            <person name="Salamov A."/>
            <person name="Ahrendt S.R."/>
            <person name="Lau R."/>
            <person name="Bowen B.P."/>
            <person name="Lipzen A."/>
            <person name="Sullivan W."/>
            <person name="Andreopoulos W.B."/>
            <person name="Clum A."/>
            <person name="Lindquist E."/>
            <person name="Daum C."/>
            <person name="Northen T.R."/>
            <person name="Ramamoorthy G."/>
            <person name="Schmitz R.J."/>
            <person name="Gryganskyi A."/>
            <person name="Culley D."/>
            <person name="Magnuson J."/>
            <person name="James T.Y."/>
            <person name="O'Malley M.A."/>
            <person name="Stajich J.E."/>
            <person name="Spatafora J.W."/>
            <person name="Visel A."/>
            <person name="Grigoriev I.V."/>
        </authorList>
    </citation>
    <scope>NUCLEOTIDE SEQUENCE [LARGE SCALE GENOMIC DNA]</scope>
    <source>
        <strain evidence="5 6">NRRL Y-17943</strain>
    </source>
</reference>
<dbReference type="OrthoDB" id="2747330at2759"/>
<dbReference type="AlphaFoldDB" id="A0A1Y1UCW6"/>
<name>A0A1Y1UCW6_9TREE</name>
<dbReference type="GO" id="GO:0006508">
    <property type="term" value="P:proteolysis"/>
    <property type="evidence" value="ECO:0007669"/>
    <property type="project" value="InterPro"/>
</dbReference>